<name>A0ABP5ZB94_9ACTN</name>
<dbReference type="Proteomes" id="UP001499942">
    <property type="component" value="Unassembled WGS sequence"/>
</dbReference>
<comment type="caution">
    <text evidence="2">The sequence shown here is derived from an EMBL/GenBank/DDBJ whole genome shotgun (WGS) entry which is preliminary data.</text>
</comment>
<reference evidence="3" key="1">
    <citation type="journal article" date="2019" name="Int. J. Syst. Evol. Microbiol.">
        <title>The Global Catalogue of Microorganisms (GCM) 10K type strain sequencing project: providing services to taxonomists for standard genome sequencing and annotation.</title>
        <authorList>
            <consortium name="The Broad Institute Genomics Platform"/>
            <consortium name="The Broad Institute Genome Sequencing Center for Infectious Disease"/>
            <person name="Wu L."/>
            <person name="Ma J."/>
        </authorList>
    </citation>
    <scope>NUCLEOTIDE SEQUENCE [LARGE SCALE GENOMIC DNA]</scope>
    <source>
        <strain evidence="3">JCM 5062</strain>
    </source>
</reference>
<protein>
    <submittedName>
        <fullName evidence="2">Uncharacterized protein</fullName>
    </submittedName>
</protein>
<keyword evidence="3" id="KW-1185">Reference proteome</keyword>
<organism evidence="2 3">
    <name type="scientific">Streptomyces gobitricini</name>
    <dbReference type="NCBI Taxonomy" id="68211"/>
    <lineage>
        <taxon>Bacteria</taxon>
        <taxon>Bacillati</taxon>
        <taxon>Actinomycetota</taxon>
        <taxon>Actinomycetes</taxon>
        <taxon>Kitasatosporales</taxon>
        <taxon>Streptomycetaceae</taxon>
        <taxon>Streptomyces</taxon>
    </lineage>
</organism>
<accession>A0ABP5ZB94</accession>
<proteinExistence type="predicted"/>
<feature type="compositionally biased region" description="Gly residues" evidence="1">
    <location>
        <begin position="45"/>
        <end position="55"/>
    </location>
</feature>
<evidence type="ECO:0000313" key="2">
    <source>
        <dbReference type="EMBL" id="GAA2495715.1"/>
    </source>
</evidence>
<dbReference type="EMBL" id="BAAASR010000016">
    <property type="protein sequence ID" value="GAA2495715.1"/>
    <property type="molecule type" value="Genomic_DNA"/>
</dbReference>
<sequence>MPLEERLQACGRAVTHPVPLVPDPVIQSLKTLHDDMQPGKRHRGSGGVQEGGKGG</sequence>
<feature type="region of interest" description="Disordered" evidence="1">
    <location>
        <begin position="33"/>
        <end position="55"/>
    </location>
</feature>
<evidence type="ECO:0000313" key="3">
    <source>
        <dbReference type="Proteomes" id="UP001499942"/>
    </source>
</evidence>
<gene>
    <name evidence="2" type="ORF">GCM10010393_29680</name>
</gene>
<evidence type="ECO:0000256" key="1">
    <source>
        <dbReference type="SAM" id="MobiDB-lite"/>
    </source>
</evidence>